<evidence type="ECO:0000256" key="2">
    <source>
        <dbReference type="ARBA" id="ARBA00022747"/>
    </source>
</evidence>
<feature type="coiled-coil region" evidence="4">
    <location>
        <begin position="156"/>
        <end position="190"/>
    </location>
</feature>
<dbReference type="Gene3D" id="3.90.220.20">
    <property type="entry name" value="DNA methylase specificity domains"/>
    <property type="match status" value="1"/>
</dbReference>
<dbReference type="Gene3D" id="1.10.287.1120">
    <property type="entry name" value="Bipartite methylase S protein"/>
    <property type="match status" value="1"/>
</dbReference>
<gene>
    <name evidence="6" type="ORF">MNB_SV-12-410</name>
</gene>
<keyword evidence="4" id="KW-0175">Coiled coil</keyword>
<reference evidence="6" key="1">
    <citation type="submission" date="2016-10" db="EMBL/GenBank/DDBJ databases">
        <authorList>
            <person name="de Groot N.N."/>
        </authorList>
    </citation>
    <scope>NUCLEOTIDE SEQUENCE</scope>
</reference>
<evidence type="ECO:0000313" key="6">
    <source>
        <dbReference type="EMBL" id="SFV66939.1"/>
    </source>
</evidence>
<evidence type="ECO:0000256" key="4">
    <source>
        <dbReference type="SAM" id="Coils"/>
    </source>
</evidence>
<dbReference type="EC" id="3.1.21.3" evidence="6"/>
<dbReference type="GO" id="GO:0009307">
    <property type="term" value="P:DNA restriction-modification system"/>
    <property type="evidence" value="ECO:0007669"/>
    <property type="project" value="UniProtKB-KW"/>
</dbReference>
<dbReference type="InterPro" id="IPR000055">
    <property type="entry name" value="Restrct_endonuc_typeI_TRD"/>
</dbReference>
<dbReference type="PANTHER" id="PTHR43140:SF1">
    <property type="entry name" value="TYPE I RESTRICTION ENZYME ECOKI SPECIFICITY SUBUNIT"/>
    <property type="match status" value="1"/>
</dbReference>
<dbReference type="AlphaFoldDB" id="A0A1W1CME6"/>
<dbReference type="GO" id="GO:0009035">
    <property type="term" value="F:type I site-specific deoxyribonuclease activity"/>
    <property type="evidence" value="ECO:0007669"/>
    <property type="project" value="UniProtKB-EC"/>
</dbReference>
<proteinExistence type="inferred from homology"/>
<sequence length="203" mass="23227">MPDGWVWCRFKDTAFIVRGGSPRPISNYITTAKDGINWIKIGDTKNNSKYIYSTQQKIKKEGLKKSRYVEPGDFLLTNSMSFGKPYIMRTTGCIHDGWLLIKTPKSIINEDYLYHMLSSSYTYTSFKKSARGAIVQNLNIDKVKGTIIPVPPLAEQKAIAKKVESLMQKVSQMEEEIKKSEENAQMLMQAILKEAFKSKEKER</sequence>
<name>A0A1W1CME6_9ZZZZ</name>
<keyword evidence="2" id="KW-0680">Restriction system</keyword>
<dbReference type="CDD" id="cd17283">
    <property type="entry name" value="RMtype1_S_Hpy180ORF7835P_TRD2-CR2_like"/>
    <property type="match status" value="1"/>
</dbReference>
<dbReference type="GO" id="GO:0003677">
    <property type="term" value="F:DNA binding"/>
    <property type="evidence" value="ECO:0007669"/>
    <property type="project" value="UniProtKB-KW"/>
</dbReference>
<evidence type="ECO:0000256" key="1">
    <source>
        <dbReference type="ARBA" id="ARBA00010923"/>
    </source>
</evidence>
<evidence type="ECO:0000259" key="5">
    <source>
        <dbReference type="Pfam" id="PF01420"/>
    </source>
</evidence>
<dbReference type="SUPFAM" id="SSF116734">
    <property type="entry name" value="DNA methylase specificity domain"/>
    <property type="match status" value="1"/>
</dbReference>
<dbReference type="InterPro" id="IPR044946">
    <property type="entry name" value="Restrct_endonuc_typeI_TRD_sf"/>
</dbReference>
<protein>
    <submittedName>
        <fullName evidence="6">Type I restriction-modification system, specificity subunit S</fullName>
        <ecNumber evidence="6">3.1.21.3</ecNumber>
    </submittedName>
</protein>
<keyword evidence="6" id="KW-0378">Hydrolase</keyword>
<dbReference type="EMBL" id="FPHE01000159">
    <property type="protein sequence ID" value="SFV66939.1"/>
    <property type="molecule type" value="Genomic_DNA"/>
</dbReference>
<comment type="similarity">
    <text evidence="1">Belongs to the type-I restriction system S methylase family.</text>
</comment>
<dbReference type="InterPro" id="IPR051212">
    <property type="entry name" value="Type-I_RE_S_subunit"/>
</dbReference>
<feature type="domain" description="Type I restriction modification DNA specificity" evidence="5">
    <location>
        <begin position="2"/>
        <end position="178"/>
    </location>
</feature>
<dbReference type="Pfam" id="PF01420">
    <property type="entry name" value="Methylase_S"/>
    <property type="match status" value="1"/>
</dbReference>
<evidence type="ECO:0000256" key="3">
    <source>
        <dbReference type="ARBA" id="ARBA00023125"/>
    </source>
</evidence>
<dbReference type="PANTHER" id="PTHR43140">
    <property type="entry name" value="TYPE-1 RESTRICTION ENZYME ECOKI SPECIFICITY PROTEIN"/>
    <property type="match status" value="1"/>
</dbReference>
<accession>A0A1W1CME6</accession>
<organism evidence="6">
    <name type="scientific">hydrothermal vent metagenome</name>
    <dbReference type="NCBI Taxonomy" id="652676"/>
    <lineage>
        <taxon>unclassified sequences</taxon>
        <taxon>metagenomes</taxon>
        <taxon>ecological metagenomes</taxon>
    </lineage>
</organism>
<keyword evidence="3" id="KW-0238">DNA-binding</keyword>